<dbReference type="PANTHER" id="PTHR14299:SF0">
    <property type="entry name" value="PHORBOL-12-MYRISTATE-13-ACETATE-INDUCED PROTEIN 1"/>
    <property type="match status" value="1"/>
</dbReference>
<dbReference type="GO" id="GO:0043065">
    <property type="term" value="P:positive regulation of apoptotic process"/>
    <property type="evidence" value="ECO:0007669"/>
    <property type="project" value="InterPro"/>
</dbReference>
<organism evidence="1 2">
    <name type="scientific">Marmota marmota marmota</name>
    <name type="common">Alpine marmot</name>
    <dbReference type="NCBI Taxonomy" id="9994"/>
    <lineage>
        <taxon>Eukaryota</taxon>
        <taxon>Metazoa</taxon>
        <taxon>Chordata</taxon>
        <taxon>Craniata</taxon>
        <taxon>Vertebrata</taxon>
        <taxon>Euteleostomi</taxon>
        <taxon>Mammalia</taxon>
        <taxon>Eutheria</taxon>
        <taxon>Euarchontoglires</taxon>
        <taxon>Glires</taxon>
        <taxon>Rodentia</taxon>
        <taxon>Sciuromorpha</taxon>
        <taxon>Sciuridae</taxon>
        <taxon>Xerinae</taxon>
        <taxon>Marmotini</taxon>
        <taxon>Marmota</taxon>
    </lineage>
</organism>
<sequence length="50" mass="5727">MPGKKVSKHALNPTQVSAEVETEGMSQLRRFGDKLNFHKKLLNLIFRPFS</sequence>
<reference evidence="1" key="1">
    <citation type="submission" date="2025-08" db="UniProtKB">
        <authorList>
            <consortium name="Ensembl"/>
        </authorList>
    </citation>
    <scope>IDENTIFICATION</scope>
</reference>
<evidence type="ECO:0000313" key="1">
    <source>
        <dbReference type="Ensembl" id="ENSMMMP00000026296.1"/>
    </source>
</evidence>
<protein>
    <submittedName>
        <fullName evidence="1">Uncharacterized protein</fullName>
    </submittedName>
</protein>
<dbReference type="Proteomes" id="UP000694407">
    <property type="component" value="Unplaced"/>
</dbReference>
<keyword evidence="2" id="KW-1185">Reference proteome</keyword>
<dbReference type="Pfam" id="PF15150">
    <property type="entry name" value="PMAIP1"/>
    <property type="match status" value="1"/>
</dbReference>
<name>A0A8C6A7B1_MARMA</name>
<dbReference type="GO" id="GO:0005739">
    <property type="term" value="C:mitochondrion"/>
    <property type="evidence" value="ECO:0007669"/>
    <property type="project" value="TreeGrafter"/>
</dbReference>
<dbReference type="InterPro" id="IPR024140">
    <property type="entry name" value="Noxa"/>
</dbReference>
<dbReference type="GO" id="GO:0001836">
    <property type="term" value="P:release of cytochrome c from mitochondria"/>
    <property type="evidence" value="ECO:0007669"/>
    <property type="project" value="InterPro"/>
</dbReference>
<dbReference type="GO" id="GO:0006974">
    <property type="term" value="P:DNA damage response"/>
    <property type="evidence" value="ECO:0007669"/>
    <property type="project" value="InterPro"/>
</dbReference>
<dbReference type="PANTHER" id="PTHR14299">
    <property type="entry name" value="PHORBOL-12-MYRISTATE-13-ACETATE-INDUCED PROTEIN 1"/>
    <property type="match status" value="1"/>
</dbReference>
<dbReference type="AlphaFoldDB" id="A0A8C6A7B1"/>
<accession>A0A8C6A7B1</accession>
<dbReference type="Ensembl" id="ENSMMMT00000029765.1">
    <property type="protein sequence ID" value="ENSMMMP00000026296.1"/>
    <property type="gene ID" value="ENSMMMG00000023041.1"/>
</dbReference>
<evidence type="ECO:0000313" key="2">
    <source>
        <dbReference type="Proteomes" id="UP000694407"/>
    </source>
</evidence>
<reference evidence="1" key="2">
    <citation type="submission" date="2025-09" db="UniProtKB">
        <authorList>
            <consortium name="Ensembl"/>
        </authorList>
    </citation>
    <scope>IDENTIFICATION</scope>
</reference>
<proteinExistence type="predicted"/>